<keyword evidence="8" id="KW-0479">Metal-binding</keyword>
<evidence type="ECO:0000256" key="1">
    <source>
        <dbReference type="ARBA" id="ARBA00000900"/>
    </source>
</evidence>
<feature type="region of interest" description="Disordered" evidence="16">
    <location>
        <begin position="358"/>
        <end position="381"/>
    </location>
</feature>
<comment type="pathway">
    <text evidence="3">Protein modification; protein ubiquitination.</text>
</comment>
<evidence type="ECO:0000256" key="4">
    <source>
        <dbReference type="ARBA" id="ARBA00010089"/>
    </source>
</evidence>
<evidence type="ECO:0000313" key="19">
    <source>
        <dbReference type="EMBL" id="BEI90112.1"/>
    </source>
</evidence>
<dbReference type="GO" id="GO:0061630">
    <property type="term" value="F:ubiquitin protein ligase activity"/>
    <property type="evidence" value="ECO:0007669"/>
    <property type="project" value="UniProtKB-EC"/>
</dbReference>
<dbReference type="GO" id="GO:0043161">
    <property type="term" value="P:proteasome-mediated ubiquitin-dependent protein catabolic process"/>
    <property type="evidence" value="ECO:0007669"/>
    <property type="project" value="TreeGrafter"/>
</dbReference>
<keyword evidence="10" id="KW-0833">Ubl conjugation pathway</keyword>
<evidence type="ECO:0000256" key="8">
    <source>
        <dbReference type="ARBA" id="ARBA00022723"/>
    </source>
</evidence>
<evidence type="ECO:0000256" key="9">
    <source>
        <dbReference type="ARBA" id="ARBA00022771"/>
    </source>
</evidence>
<dbReference type="InterPro" id="IPR057992">
    <property type="entry name" value="TPR_SYVN1_N"/>
</dbReference>
<keyword evidence="7 17" id="KW-0812">Transmembrane</keyword>
<feature type="region of interest" description="Disordered" evidence="16">
    <location>
        <begin position="586"/>
        <end position="629"/>
    </location>
</feature>
<evidence type="ECO:0000256" key="15">
    <source>
        <dbReference type="PROSITE-ProRule" id="PRU00175"/>
    </source>
</evidence>
<evidence type="ECO:0000256" key="3">
    <source>
        <dbReference type="ARBA" id="ARBA00004906"/>
    </source>
</evidence>
<evidence type="ECO:0000256" key="17">
    <source>
        <dbReference type="SAM" id="Phobius"/>
    </source>
</evidence>
<dbReference type="InterPro" id="IPR001841">
    <property type="entry name" value="Znf_RING"/>
</dbReference>
<comment type="subcellular location">
    <subcellularLocation>
        <location evidence="2">Endoplasmic reticulum membrane</location>
        <topology evidence="2">Multi-pass membrane protein</topology>
    </subcellularLocation>
</comment>
<dbReference type="PANTHER" id="PTHR22763">
    <property type="entry name" value="RING ZINC FINGER PROTEIN"/>
    <property type="match status" value="1"/>
</dbReference>
<feature type="domain" description="RING-type" evidence="18">
    <location>
        <begin position="302"/>
        <end position="352"/>
    </location>
</feature>
<keyword evidence="14 17" id="KW-0472">Membrane</keyword>
<feature type="transmembrane region" description="Helical" evidence="17">
    <location>
        <begin position="174"/>
        <end position="194"/>
    </location>
</feature>
<feature type="transmembrane region" description="Helical" evidence="17">
    <location>
        <begin position="6"/>
        <end position="25"/>
    </location>
</feature>
<dbReference type="EMBL" id="AP028214">
    <property type="protein sequence ID" value="BEI90112.1"/>
    <property type="molecule type" value="Genomic_DNA"/>
</dbReference>
<comment type="similarity">
    <text evidence="4">Belongs to the HRD1 family.</text>
</comment>
<dbReference type="Gene3D" id="3.30.40.10">
    <property type="entry name" value="Zinc/RING finger domain, C3HC4 (zinc finger)"/>
    <property type="match status" value="1"/>
</dbReference>
<evidence type="ECO:0000256" key="10">
    <source>
        <dbReference type="ARBA" id="ARBA00022786"/>
    </source>
</evidence>
<gene>
    <name evidence="19" type="primary">HRD1</name>
    <name evidence="19" type="ORF">CcaverHIS019_0301820</name>
</gene>
<proteinExistence type="inferred from homology"/>
<dbReference type="InterPro" id="IPR050731">
    <property type="entry name" value="HRD1_E3_ubiq-ligases"/>
</dbReference>
<organism evidence="19 20">
    <name type="scientific">Cutaneotrichosporon cavernicola</name>
    <dbReference type="NCBI Taxonomy" id="279322"/>
    <lineage>
        <taxon>Eukaryota</taxon>
        <taxon>Fungi</taxon>
        <taxon>Dikarya</taxon>
        <taxon>Basidiomycota</taxon>
        <taxon>Agaricomycotina</taxon>
        <taxon>Tremellomycetes</taxon>
        <taxon>Trichosporonales</taxon>
        <taxon>Trichosporonaceae</taxon>
        <taxon>Cutaneotrichosporon</taxon>
    </lineage>
</organism>
<feature type="transmembrane region" description="Helical" evidence="17">
    <location>
        <begin position="234"/>
        <end position="255"/>
    </location>
</feature>
<dbReference type="AlphaFoldDB" id="A0AA48L260"/>
<dbReference type="InterPro" id="IPR058051">
    <property type="entry name" value="Znf_RING_synoviolin"/>
</dbReference>
<sequence>MPVPRLAAYGLVSTALAGAVVGGAITTRPNFYAAAVSVGRSGGSLIVLANFCLFLGIILGVCFKKLFFGELRPVEYEHMFERLWIFLTESLLALTIFREDFSASFLVLYSVLVFLKCFHWISADRVDYIDQVPPPGPPAWFHVRLGAVLALLTTLDVLLFLYTMEHVMVMGVSAMVLFASEFAILVAAICGTWARYAVGIADLHRARGRVDAPAWEEKSMHLFYIELAVDFAKLLTYLVFFIVIFLNYGLPVHILRDVYMTLRSFLARGADLVRYRRATRNMDELYPNATAEELARLGDHTCIICREEMVAERPADAEGPNETPKKLACGHVFHFHCLRSWLERQQICPTCRRDVLAPPRHTSPPPPPTPAPAPQELPENEADRMRSAFEEYFRLPGVNGDAPAHVPPPHPPRTASAPPDTEHDDAGLQRGIWGAPIVPGRFAVPPLGTAPQEPGTSRAVTPAASQAPVVFSSTGSLREPTPPNDDDVPLRQAAAAAALRRFNAVSDKGKGRAPDPDAFDTPATHRVMLTPHALPPPHSGIARTPEAAHAALDLRLKALRDVDEVVWSLVGELSRLRSAWEAEDEMRAGMKHRPEEMEHSQRSERSQSREMTEDDTPLFNRPSEGPSTE</sequence>
<evidence type="ECO:0000256" key="2">
    <source>
        <dbReference type="ARBA" id="ARBA00004477"/>
    </source>
</evidence>
<dbReference type="CDD" id="cd16479">
    <property type="entry name" value="RING-H2_synoviolin"/>
    <property type="match status" value="1"/>
</dbReference>
<dbReference type="InterPro" id="IPR024766">
    <property type="entry name" value="Znf_RING_H2"/>
</dbReference>
<dbReference type="RefSeq" id="XP_060455378.1">
    <property type="nucleotide sequence ID" value="XM_060598601.1"/>
</dbReference>
<feature type="compositionally biased region" description="Pro residues" evidence="16">
    <location>
        <begin position="361"/>
        <end position="375"/>
    </location>
</feature>
<reference evidence="19" key="1">
    <citation type="journal article" date="2023" name="BMC Genomics">
        <title>Chromosome-level genome assemblies of Cutaneotrichosporon spp. (Trichosporonales, Basidiomycota) reveal imbalanced evolution between nucleotide sequences and chromosome synteny.</title>
        <authorList>
            <person name="Kobayashi Y."/>
            <person name="Kayamori A."/>
            <person name="Aoki K."/>
            <person name="Shiwa Y."/>
            <person name="Matsutani M."/>
            <person name="Fujita N."/>
            <person name="Sugita T."/>
            <person name="Iwasaki W."/>
            <person name="Tanaka N."/>
            <person name="Takashima M."/>
        </authorList>
    </citation>
    <scope>NUCLEOTIDE SEQUENCE</scope>
    <source>
        <strain evidence="19">HIS019</strain>
    </source>
</reference>
<feature type="transmembrane region" description="Helical" evidence="17">
    <location>
        <begin position="104"/>
        <end position="121"/>
    </location>
</feature>
<evidence type="ECO:0000256" key="6">
    <source>
        <dbReference type="ARBA" id="ARBA00022679"/>
    </source>
</evidence>
<evidence type="ECO:0000256" key="12">
    <source>
        <dbReference type="ARBA" id="ARBA00022833"/>
    </source>
</evidence>
<dbReference type="Pfam" id="PF12678">
    <property type="entry name" value="zf-rbx1"/>
    <property type="match status" value="1"/>
</dbReference>
<evidence type="ECO:0000256" key="5">
    <source>
        <dbReference type="ARBA" id="ARBA00012483"/>
    </source>
</evidence>
<dbReference type="PROSITE" id="PS50089">
    <property type="entry name" value="ZF_RING_2"/>
    <property type="match status" value="1"/>
</dbReference>
<evidence type="ECO:0000256" key="16">
    <source>
        <dbReference type="SAM" id="MobiDB-lite"/>
    </source>
</evidence>
<dbReference type="Proteomes" id="UP001233271">
    <property type="component" value="Chromosome 3"/>
</dbReference>
<comment type="catalytic activity">
    <reaction evidence="1">
        <text>S-ubiquitinyl-[E2 ubiquitin-conjugating enzyme]-L-cysteine + [acceptor protein]-L-lysine = [E2 ubiquitin-conjugating enzyme]-L-cysteine + N(6)-ubiquitinyl-[acceptor protein]-L-lysine.</text>
        <dbReference type="EC" id="2.3.2.27"/>
    </reaction>
</comment>
<evidence type="ECO:0000256" key="7">
    <source>
        <dbReference type="ARBA" id="ARBA00022692"/>
    </source>
</evidence>
<evidence type="ECO:0000259" key="18">
    <source>
        <dbReference type="PROSITE" id="PS50089"/>
    </source>
</evidence>
<dbReference type="GO" id="GO:0036503">
    <property type="term" value="P:ERAD pathway"/>
    <property type="evidence" value="ECO:0007669"/>
    <property type="project" value="TreeGrafter"/>
</dbReference>
<keyword evidence="12" id="KW-0862">Zinc</keyword>
<evidence type="ECO:0000256" key="11">
    <source>
        <dbReference type="ARBA" id="ARBA00022824"/>
    </source>
</evidence>
<dbReference type="PANTHER" id="PTHR22763:SF184">
    <property type="entry name" value="E3 UBIQUITIN-PROTEIN LIGASE SYNOVIOLIN"/>
    <property type="match status" value="1"/>
</dbReference>
<dbReference type="SMART" id="SM00184">
    <property type="entry name" value="RING"/>
    <property type="match status" value="1"/>
</dbReference>
<dbReference type="GeneID" id="85493983"/>
<dbReference type="SUPFAM" id="SSF57850">
    <property type="entry name" value="RING/U-box"/>
    <property type="match status" value="1"/>
</dbReference>
<protein>
    <recommendedName>
        <fullName evidence="5">RING-type E3 ubiquitin transferase</fullName>
        <ecNumber evidence="5">2.3.2.27</ecNumber>
    </recommendedName>
</protein>
<feature type="transmembrane region" description="Helical" evidence="17">
    <location>
        <begin position="45"/>
        <end position="67"/>
    </location>
</feature>
<evidence type="ECO:0000313" key="20">
    <source>
        <dbReference type="Proteomes" id="UP001233271"/>
    </source>
</evidence>
<feature type="region of interest" description="Disordered" evidence="16">
    <location>
        <begin position="396"/>
        <end position="427"/>
    </location>
</feature>
<evidence type="ECO:0000256" key="14">
    <source>
        <dbReference type="ARBA" id="ARBA00023136"/>
    </source>
</evidence>
<name>A0AA48L260_9TREE</name>
<dbReference type="GO" id="GO:0008270">
    <property type="term" value="F:zinc ion binding"/>
    <property type="evidence" value="ECO:0007669"/>
    <property type="project" value="UniProtKB-KW"/>
</dbReference>
<feature type="transmembrane region" description="Helical" evidence="17">
    <location>
        <begin position="141"/>
        <end position="162"/>
    </location>
</feature>
<dbReference type="EC" id="2.3.2.27" evidence="5"/>
<keyword evidence="11" id="KW-0256">Endoplasmic reticulum</keyword>
<keyword evidence="9 15" id="KW-0863">Zinc-finger</keyword>
<dbReference type="InterPro" id="IPR013083">
    <property type="entry name" value="Znf_RING/FYVE/PHD"/>
</dbReference>
<evidence type="ECO:0000256" key="13">
    <source>
        <dbReference type="ARBA" id="ARBA00022989"/>
    </source>
</evidence>
<accession>A0AA48L260</accession>
<dbReference type="GO" id="GO:0005789">
    <property type="term" value="C:endoplasmic reticulum membrane"/>
    <property type="evidence" value="ECO:0007669"/>
    <property type="project" value="UniProtKB-SubCell"/>
</dbReference>
<keyword evidence="6" id="KW-0808">Transferase</keyword>
<feature type="compositionally biased region" description="Basic and acidic residues" evidence="16">
    <location>
        <begin position="586"/>
        <end position="611"/>
    </location>
</feature>
<keyword evidence="20" id="KW-1185">Reference proteome</keyword>
<dbReference type="Pfam" id="PF25563">
    <property type="entry name" value="TPR_SYVN1_N"/>
    <property type="match status" value="1"/>
</dbReference>
<dbReference type="KEGG" id="ccac:CcaHIS019_0301820"/>
<keyword evidence="13 17" id="KW-1133">Transmembrane helix</keyword>